<name>A0ABQ3V9X9_9CHLR</name>
<sequence>MIRVLAQIVSRQIRTPIERIRDEPDPPPPRCPNAEQASSPDAERAATNQRKCWQGSSAQALVVLFAQLAQRHVQAARVQEEIHEYSAHHHDPS</sequence>
<gene>
    <name evidence="2" type="ORF">KSZ_05960</name>
</gene>
<dbReference type="RefSeq" id="WP_201360258.1">
    <property type="nucleotide sequence ID" value="NZ_BNJJ01000002.1"/>
</dbReference>
<reference evidence="2 3" key="1">
    <citation type="journal article" date="2021" name="Int. J. Syst. Evol. Microbiol.">
        <title>Reticulibacter mediterranei gen. nov., sp. nov., within the new family Reticulibacteraceae fam. nov., and Ktedonospora formicarum gen. nov., sp. nov., Ktedonobacter robiniae sp. nov., Dictyobacter formicarum sp. nov. and Dictyobacter arantiisoli sp. nov., belonging to the class Ktedonobacteria.</title>
        <authorList>
            <person name="Yabe S."/>
            <person name="Zheng Y."/>
            <person name="Wang C.M."/>
            <person name="Sakai Y."/>
            <person name="Abe K."/>
            <person name="Yokota A."/>
            <person name="Donadio S."/>
            <person name="Cavaletti L."/>
            <person name="Monciardini P."/>
        </authorList>
    </citation>
    <scope>NUCLEOTIDE SEQUENCE [LARGE SCALE GENOMIC DNA]</scope>
    <source>
        <strain evidence="2 3">SOSP1-9</strain>
    </source>
</reference>
<proteinExistence type="predicted"/>
<accession>A0ABQ3V9X9</accession>
<evidence type="ECO:0000313" key="3">
    <source>
        <dbReference type="Proteomes" id="UP000635565"/>
    </source>
</evidence>
<comment type="caution">
    <text evidence="2">The sequence shown here is derived from an EMBL/GenBank/DDBJ whole genome shotgun (WGS) entry which is preliminary data.</text>
</comment>
<keyword evidence="3" id="KW-1185">Reference proteome</keyword>
<protein>
    <submittedName>
        <fullName evidence="2">Uncharacterized protein</fullName>
    </submittedName>
</protein>
<dbReference type="EMBL" id="BNJJ01000002">
    <property type="protein sequence ID" value="GHO82590.1"/>
    <property type="molecule type" value="Genomic_DNA"/>
</dbReference>
<evidence type="ECO:0000256" key="1">
    <source>
        <dbReference type="SAM" id="MobiDB-lite"/>
    </source>
</evidence>
<feature type="region of interest" description="Disordered" evidence="1">
    <location>
        <begin position="14"/>
        <end position="49"/>
    </location>
</feature>
<organism evidence="2 3">
    <name type="scientific">Dictyobacter formicarum</name>
    <dbReference type="NCBI Taxonomy" id="2778368"/>
    <lineage>
        <taxon>Bacteria</taxon>
        <taxon>Bacillati</taxon>
        <taxon>Chloroflexota</taxon>
        <taxon>Ktedonobacteria</taxon>
        <taxon>Ktedonobacterales</taxon>
        <taxon>Dictyobacteraceae</taxon>
        <taxon>Dictyobacter</taxon>
    </lineage>
</organism>
<dbReference type="Proteomes" id="UP000635565">
    <property type="component" value="Unassembled WGS sequence"/>
</dbReference>
<evidence type="ECO:0000313" key="2">
    <source>
        <dbReference type="EMBL" id="GHO82590.1"/>
    </source>
</evidence>